<dbReference type="InterPro" id="IPR027806">
    <property type="entry name" value="HARBI1_dom"/>
</dbReference>
<evidence type="ECO:0000256" key="7">
    <source>
        <dbReference type="ARBA" id="ARBA00023242"/>
    </source>
</evidence>
<reference evidence="9 10" key="1">
    <citation type="journal article" date="2018" name="Elife">
        <title>Firefly genomes illuminate parallel origins of bioluminescence in beetles.</title>
        <authorList>
            <person name="Fallon T.R."/>
            <person name="Lower S.E."/>
            <person name="Chang C.H."/>
            <person name="Bessho-Uehara M."/>
            <person name="Martin G.J."/>
            <person name="Bewick A.J."/>
            <person name="Behringer M."/>
            <person name="Debat H.J."/>
            <person name="Wong I."/>
            <person name="Day J.C."/>
            <person name="Suvorov A."/>
            <person name="Silva C.J."/>
            <person name="Stanger-Hall K.F."/>
            <person name="Hall D.W."/>
            <person name="Schmitz R.J."/>
            <person name="Nelson D.R."/>
            <person name="Lewis S.M."/>
            <person name="Shigenobu S."/>
            <person name="Bybee S.M."/>
            <person name="Larracuente A.M."/>
            <person name="Oba Y."/>
            <person name="Weng J.K."/>
        </authorList>
    </citation>
    <scope>NUCLEOTIDE SEQUENCE [LARGE SCALE GENOMIC DNA]</scope>
    <source>
        <strain evidence="9">1611_PpyrPB1</strain>
        <tissue evidence="9">Whole body</tissue>
    </source>
</reference>
<sequence>MVEYLLPEWIVFPQTDAKMNELKERFMEQFQFPGIIGAIDCTHVAIKAPPQDHPVNPGLAYYNRKGYYSINVQLICDANLRVLNCNARFPGAVHDSAIWSLSQVRHYLQRMYSQGQLQSTWLIGDSGYPLEPWLLTPTRASKIILSAVILHNLALNDRLPDSAVDDDHLDEPLVIQQEQRVQNVINEPVLNEARRIRNRVIQQYFR</sequence>
<dbReference type="InterPro" id="IPR045249">
    <property type="entry name" value="HARBI1-like"/>
</dbReference>
<gene>
    <name evidence="9" type="ORF">PPYR_13925</name>
</gene>
<keyword evidence="6" id="KW-0378">Hydrolase</keyword>
<keyword evidence="5" id="KW-0479">Metal-binding</keyword>
<name>A0A5N4A3P7_PHOPY</name>
<comment type="subcellular location">
    <subcellularLocation>
        <location evidence="2">Nucleus</location>
    </subcellularLocation>
</comment>
<keyword evidence="4" id="KW-0540">Nuclease</keyword>
<feature type="domain" description="DDE Tnp4" evidence="8">
    <location>
        <begin position="39"/>
        <end position="139"/>
    </location>
</feature>
<evidence type="ECO:0000313" key="9">
    <source>
        <dbReference type="EMBL" id="KAB0791964.1"/>
    </source>
</evidence>
<comment type="caution">
    <text evidence="9">The sequence shown here is derived from an EMBL/GenBank/DDBJ whole genome shotgun (WGS) entry which is preliminary data.</text>
</comment>
<comment type="similarity">
    <text evidence="3">Belongs to the HARBI1 family.</text>
</comment>
<dbReference type="GO" id="GO:0005634">
    <property type="term" value="C:nucleus"/>
    <property type="evidence" value="ECO:0007669"/>
    <property type="project" value="UniProtKB-SubCell"/>
</dbReference>
<evidence type="ECO:0000256" key="5">
    <source>
        <dbReference type="ARBA" id="ARBA00022723"/>
    </source>
</evidence>
<evidence type="ECO:0000259" key="8">
    <source>
        <dbReference type="Pfam" id="PF13359"/>
    </source>
</evidence>
<evidence type="ECO:0000256" key="4">
    <source>
        <dbReference type="ARBA" id="ARBA00022722"/>
    </source>
</evidence>
<dbReference type="OrthoDB" id="2415966at2759"/>
<evidence type="ECO:0000256" key="3">
    <source>
        <dbReference type="ARBA" id="ARBA00006958"/>
    </source>
</evidence>
<evidence type="ECO:0000313" key="10">
    <source>
        <dbReference type="Proteomes" id="UP000327044"/>
    </source>
</evidence>
<proteinExistence type="inferred from homology"/>
<evidence type="ECO:0000256" key="6">
    <source>
        <dbReference type="ARBA" id="ARBA00022801"/>
    </source>
</evidence>
<protein>
    <recommendedName>
        <fullName evidence="8">DDE Tnp4 domain-containing protein</fullName>
    </recommendedName>
</protein>
<dbReference type="GO" id="GO:0046872">
    <property type="term" value="F:metal ion binding"/>
    <property type="evidence" value="ECO:0007669"/>
    <property type="project" value="UniProtKB-KW"/>
</dbReference>
<dbReference type="Proteomes" id="UP000327044">
    <property type="component" value="Unassembled WGS sequence"/>
</dbReference>
<accession>A0A5N4A3P7</accession>
<dbReference type="EMBL" id="VVIM01000010">
    <property type="protein sequence ID" value="KAB0791964.1"/>
    <property type="molecule type" value="Genomic_DNA"/>
</dbReference>
<dbReference type="GO" id="GO:0004518">
    <property type="term" value="F:nuclease activity"/>
    <property type="evidence" value="ECO:0007669"/>
    <property type="project" value="UniProtKB-KW"/>
</dbReference>
<dbReference type="PANTHER" id="PTHR22930:SF289">
    <property type="entry name" value="DDE TNP4 DOMAIN-CONTAINING PROTEIN-RELATED"/>
    <property type="match status" value="1"/>
</dbReference>
<dbReference type="AlphaFoldDB" id="A0A5N4A3P7"/>
<evidence type="ECO:0000256" key="2">
    <source>
        <dbReference type="ARBA" id="ARBA00004123"/>
    </source>
</evidence>
<comment type="cofactor">
    <cofactor evidence="1">
        <name>a divalent metal cation</name>
        <dbReference type="ChEBI" id="CHEBI:60240"/>
    </cofactor>
</comment>
<evidence type="ECO:0000256" key="1">
    <source>
        <dbReference type="ARBA" id="ARBA00001968"/>
    </source>
</evidence>
<keyword evidence="7" id="KW-0539">Nucleus</keyword>
<keyword evidence="10" id="KW-1185">Reference proteome</keyword>
<organism evidence="9 10">
    <name type="scientific">Photinus pyralis</name>
    <name type="common">Common eastern firefly</name>
    <name type="synonym">Lampyris pyralis</name>
    <dbReference type="NCBI Taxonomy" id="7054"/>
    <lineage>
        <taxon>Eukaryota</taxon>
        <taxon>Metazoa</taxon>
        <taxon>Ecdysozoa</taxon>
        <taxon>Arthropoda</taxon>
        <taxon>Hexapoda</taxon>
        <taxon>Insecta</taxon>
        <taxon>Pterygota</taxon>
        <taxon>Neoptera</taxon>
        <taxon>Endopterygota</taxon>
        <taxon>Coleoptera</taxon>
        <taxon>Polyphaga</taxon>
        <taxon>Elateriformia</taxon>
        <taxon>Elateroidea</taxon>
        <taxon>Lampyridae</taxon>
        <taxon>Lampyrinae</taxon>
        <taxon>Photinus</taxon>
    </lineage>
</organism>
<dbReference type="Pfam" id="PF13359">
    <property type="entry name" value="DDE_Tnp_4"/>
    <property type="match status" value="1"/>
</dbReference>
<dbReference type="InParanoid" id="A0A5N4A3P7"/>
<dbReference type="GO" id="GO:0016787">
    <property type="term" value="F:hydrolase activity"/>
    <property type="evidence" value="ECO:0007669"/>
    <property type="project" value="UniProtKB-KW"/>
</dbReference>
<dbReference type="PANTHER" id="PTHR22930">
    <property type="match status" value="1"/>
</dbReference>